<sequence>MESSLQGIYAISNELATPYEILPLCVESALRAGVKIFQLRDKTHSDEWLYPYAKRLLELCEHYGALFVLNDRLELALKLNAKALHIGKDDASSPSALARMRQRFRGVLGVSSYGDLQRAKSLESMGVDYVAFGAFFPSPTKPNASRAPLEILAQAKVELKLPICAIGGISTNNINLLKIADMHAVISSLWGGGLLDSSSKGLQSYLESIAHNVKALQNALGYR</sequence>
<dbReference type="UniPathway" id="UPA00060">
    <property type="reaction ID" value="UER00141"/>
</dbReference>
<dbReference type="InterPro" id="IPR022998">
    <property type="entry name" value="ThiamineP_synth_TenI"/>
</dbReference>
<feature type="binding site" evidence="9">
    <location>
        <position position="71"/>
    </location>
    <ligand>
        <name>Mg(2+)</name>
        <dbReference type="ChEBI" id="CHEBI:18420"/>
    </ligand>
</feature>
<dbReference type="InterPro" id="IPR034291">
    <property type="entry name" value="TMP_synthase"/>
</dbReference>
<keyword evidence="5 9" id="KW-0784">Thiamine biosynthesis</keyword>
<dbReference type="EC" id="2.5.1.3" evidence="9"/>
<organism evidence="11 12">
    <name type="scientific">Helicobacter canis</name>
    <dbReference type="NCBI Taxonomy" id="29419"/>
    <lineage>
        <taxon>Bacteria</taxon>
        <taxon>Pseudomonadati</taxon>
        <taxon>Campylobacterota</taxon>
        <taxon>Epsilonproteobacteria</taxon>
        <taxon>Campylobacterales</taxon>
        <taxon>Helicobacteraceae</taxon>
        <taxon>Helicobacter</taxon>
    </lineage>
</organism>
<dbReference type="SUPFAM" id="SSF51391">
    <property type="entry name" value="Thiamin phosphate synthase"/>
    <property type="match status" value="1"/>
</dbReference>
<dbReference type="InterPro" id="IPR036206">
    <property type="entry name" value="ThiamineP_synth_sf"/>
</dbReference>
<keyword evidence="4 9" id="KW-0460">Magnesium</keyword>
<comment type="catalytic activity">
    <reaction evidence="7 9">
        <text>2-(2-carboxy-4-methylthiazol-5-yl)ethyl phosphate + 4-amino-2-methyl-5-(diphosphooxymethyl)pyrimidine + 2 H(+) = thiamine phosphate + CO2 + diphosphate</text>
        <dbReference type="Rhea" id="RHEA:47848"/>
        <dbReference type="ChEBI" id="CHEBI:15378"/>
        <dbReference type="ChEBI" id="CHEBI:16526"/>
        <dbReference type="ChEBI" id="CHEBI:33019"/>
        <dbReference type="ChEBI" id="CHEBI:37575"/>
        <dbReference type="ChEBI" id="CHEBI:57841"/>
        <dbReference type="ChEBI" id="CHEBI:62890"/>
        <dbReference type="EC" id="2.5.1.3"/>
    </reaction>
</comment>
<reference evidence="11 12" key="1">
    <citation type="submission" date="2019-09" db="EMBL/GenBank/DDBJ databases">
        <title>Draft genome sequence of various Type strains from the CCUG.</title>
        <authorList>
            <person name="Pineiro-Iglesias B."/>
            <person name="Tunovic T."/>
            <person name="Unosson C."/>
            <person name="Inganas E."/>
            <person name="Ohlen M."/>
            <person name="Cardew S."/>
            <person name="Jensie-Markopoulos S."/>
            <person name="Salva-Serra F."/>
            <person name="Jaen-Luchoro D."/>
            <person name="Karlsson R."/>
            <person name="Svensson-Stadler L."/>
            <person name="Chun J."/>
            <person name="Moore E."/>
        </authorList>
    </citation>
    <scope>NUCLEOTIDE SEQUENCE [LARGE SCALE GENOMIC DNA]</scope>
    <source>
        <strain evidence="11 12">CCUG 32756T</strain>
    </source>
</reference>
<evidence type="ECO:0000256" key="6">
    <source>
        <dbReference type="ARBA" id="ARBA00047334"/>
    </source>
</evidence>
<evidence type="ECO:0000313" key="12">
    <source>
        <dbReference type="Proteomes" id="UP000323707"/>
    </source>
</evidence>
<evidence type="ECO:0000256" key="4">
    <source>
        <dbReference type="ARBA" id="ARBA00022842"/>
    </source>
</evidence>
<proteinExistence type="inferred from homology"/>
<dbReference type="AlphaFoldDB" id="A0A5M9QLP0"/>
<evidence type="ECO:0000256" key="1">
    <source>
        <dbReference type="ARBA" id="ARBA00005165"/>
    </source>
</evidence>
<dbReference type="CDD" id="cd00564">
    <property type="entry name" value="TMP_TenI"/>
    <property type="match status" value="1"/>
</dbReference>
<dbReference type="GO" id="GO:0005737">
    <property type="term" value="C:cytoplasm"/>
    <property type="evidence" value="ECO:0007669"/>
    <property type="project" value="TreeGrafter"/>
</dbReference>
<dbReference type="InterPro" id="IPR013785">
    <property type="entry name" value="Aldolase_TIM"/>
</dbReference>
<dbReference type="RefSeq" id="WP_150337875.1">
    <property type="nucleotide sequence ID" value="NZ_JAERIX010000052.1"/>
</dbReference>
<feature type="binding site" evidence="9">
    <location>
        <position position="90"/>
    </location>
    <ligand>
        <name>Mg(2+)</name>
        <dbReference type="ChEBI" id="CHEBI:18420"/>
    </ligand>
</feature>
<comment type="caution">
    <text evidence="11">The sequence shown here is derived from an EMBL/GenBank/DDBJ whole genome shotgun (WGS) entry which is preliminary data.</text>
</comment>
<comment type="catalytic activity">
    <reaction evidence="8 9">
        <text>2-[(2R,5Z)-2-carboxy-4-methylthiazol-5(2H)-ylidene]ethyl phosphate + 4-amino-2-methyl-5-(diphosphooxymethyl)pyrimidine + 2 H(+) = thiamine phosphate + CO2 + diphosphate</text>
        <dbReference type="Rhea" id="RHEA:47844"/>
        <dbReference type="ChEBI" id="CHEBI:15378"/>
        <dbReference type="ChEBI" id="CHEBI:16526"/>
        <dbReference type="ChEBI" id="CHEBI:33019"/>
        <dbReference type="ChEBI" id="CHEBI:37575"/>
        <dbReference type="ChEBI" id="CHEBI:57841"/>
        <dbReference type="ChEBI" id="CHEBI:62899"/>
        <dbReference type="EC" id="2.5.1.3"/>
    </reaction>
</comment>
<comment type="pathway">
    <text evidence="1 9">Cofactor biosynthesis; thiamine diphosphate biosynthesis; thiamine phosphate from 4-amino-2-methyl-5-diphosphomethylpyrimidine and 4-methyl-5-(2-phosphoethyl)-thiazole: step 1/1.</text>
</comment>
<dbReference type="Proteomes" id="UP000323707">
    <property type="component" value="Unassembled WGS sequence"/>
</dbReference>
<dbReference type="PANTHER" id="PTHR20857">
    <property type="entry name" value="THIAMINE-PHOSPHATE PYROPHOSPHORYLASE"/>
    <property type="match status" value="1"/>
</dbReference>
<dbReference type="GO" id="GO:0004789">
    <property type="term" value="F:thiamine-phosphate diphosphorylase activity"/>
    <property type="evidence" value="ECO:0007669"/>
    <property type="project" value="UniProtKB-UniRule"/>
</dbReference>
<feature type="binding site" evidence="9">
    <location>
        <position position="141"/>
    </location>
    <ligand>
        <name>4-amino-2-methyl-5-(diphosphooxymethyl)pyrimidine</name>
        <dbReference type="ChEBI" id="CHEBI:57841"/>
    </ligand>
</feature>
<dbReference type="HAMAP" id="MF_00097">
    <property type="entry name" value="TMP_synthase"/>
    <property type="match status" value="1"/>
</dbReference>
<feature type="binding site" evidence="9">
    <location>
        <position position="111"/>
    </location>
    <ligand>
        <name>4-amino-2-methyl-5-(diphosphooxymethyl)pyrimidine</name>
        <dbReference type="ChEBI" id="CHEBI:57841"/>
    </ligand>
</feature>
<keyword evidence="2 9" id="KW-0808">Transferase</keyword>
<dbReference type="Gene3D" id="3.20.20.70">
    <property type="entry name" value="Aldolase class I"/>
    <property type="match status" value="1"/>
</dbReference>
<dbReference type="PANTHER" id="PTHR20857:SF15">
    <property type="entry name" value="THIAMINE-PHOSPHATE SYNTHASE"/>
    <property type="match status" value="1"/>
</dbReference>
<feature type="binding site" evidence="9">
    <location>
        <position position="70"/>
    </location>
    <ligand>
        <name>4-amino-2-methyl-5-(diphosphooxymethyl)pyrimidine</name>
        <dbReference type="ChEBI" id="CHEBI:57841"/>
    </ligand>
</feature>
<feature type="binding site" evidence="9">
    <location>
        <begin position="138"/>
        <end position="140"/>
    </location>
    <ligand>
        <name>2-[(2R,5Z)-2-carboxy-4-methylthiazol-5(2H)-ylidene]ethyl phosphate</name>
        <dbReference type="ChEBI" id="CHEBI:62899"/>
    </ligand>
</feature>
<feature type="binding site" evidence="9">
    <location>
        <begin position="186"/>
        <end position="187"/>
    </location>
    <ligand>
        <name>2-[(2R,5Z)-2-carboxy-4-methylthiazol-5(2H)-ylidene]ethyl phosphate</name>
        <dbReference type="ChEBI" id="CHEBI:62899"/>
    </ligand>
</feature>
<comment type="cofactor">
    <cofactor evidence="9">
        <name>Mg(2+)</name>
        <dbReference type="ChEBI" id="CHEBI:18420"/>
    </cofactor>
    <text evidence="9">Binds 1 Mg(2+) ion per subunit.</text>
</comment>
<evidence type="ECO:0000313" key="11">
    <source>
        <dbReference type="EMBL" id="KAA8707875.1"/>
    </source>
</evidence>
<evidence type="ECO:0000256" key="3">
    <source>
        <dbReference type="ARBA" id="ARBA00022723"/>
    </source>
</evidence>
<comment type="catalytic activity">
    <reaction evidence="6 9">
        <text>4-methyl-5-(2-phosphooxyethyl)-thiazole + 4-amino-2-methyl-5-(diphosphooxymethyl)pyrimidine + H(+) = thiamine phosphate + diphosphate</text>
        <dbReference type="Rhea" id="RHEA:22328"/>
        <dbReference type="ChEBI" id="CHEBI:15378"/>
        <dbReference type="ChEBI" id="CHEBI:33019"/>
        <dbReference type="ChEBI" id="CHEBI:37575"/>
        <dbReference type="ChEBI" id="CHEBI:57841"/>
        <dbReference type="ChEBI" id="CHEBI:58296"/>
        <dbReference type="EC" id="2.5.1.3"/>
    </reaction>
</comment>
<name>A0A5M9QLP0_9HELI</name>
<evidence type="ECO:0000256" key="8">
    <source>
        <dbReference type="ARBA" id="ARBA00047883"/>
    </source>
</evidence>
<dbReference type="GO" id="GO:0000287">
    <property type="term" value="F:magnesium ion binding"/>
    <property type="evidence" value="ECO:0007669"/>
    <property type="project" value="UniProtKB-UniRule"/>
</dbReference>
<protein>
    <recommendedName>
        <fullName evidence="9">Thiamine-phosphate synthase</fullName>
        <shortName evidence="9">TP synthase</shortName>
        <shortName evidence="9">TPS</shortName>
        <ecNumber evidence="9">2.5.1.3</ecNumber>
    </recommendedName>
    <alternativeName>
        <fullName evidence="9">Thiamine-phosphate pyrophosphorylase</fullName>
        <shortName evidence="9">TMP pyrophosphorylase</shortName>
        <shortName evidence="9">TMP-PPase</shortName>
    </alternativeName>
</protein>
<gene>
    <name evidence="9" type="primary">thiE</name>
    <name evidence="11" type="ORF">F4V45_08430</name>
</gene>
<dbReference type="EMBL" id="VXKE01000021">
    <property type="protein sequence ID" value="KAA8707875.1"/>
    <property type="molecule type" value="Genomic_DNA"/>
</dbReference>
<evidence type="ECO:0000259" key="10">
    <source>
        <dbReference type="Pfam" id="PF02581"/>
    </source>
</evidence>
<feature type="domain" description="Thiamine phosphate synthase/TenI" evidence="10">
    <location>
        <begin position="9"/>
        <end position="188"/>
    </location>
</feature>
<evidence type="ECO:0000256" key="9">
    <source>
        <dbReference type="HAMAP-Rule" id="MF_00097"/>
    </source>
</evidence>
<evidence type="ECO:0000256" key="5">
    <source>
        <dbReference type="ARBA" id="ARBA00022977"/>
    </source>
</evidence>
<comment type="function">
    <text evidence="9">Condenses 4-methyl-5-(beta-hydroxyethyl)thiazole monophosphate (THZ-P) and 2-methyl-4-amino-5-hydroxymethyl pyrimidine pyrophosphate (HMP-PP) to form thiamine monophosphate (TMP).</text>
</comment>
<accession>A0A5M9QLP0</accession>
<feature type="binding site" evidence="9">
    <location>
        <position position="168"/>
    </location>
    <ligand>
        <name>2-[(2R,5Z)-2-carboxy-4-methylthiazol-5(2H)-ylidene]ethyl phosphate</name>
        <dbReference type="ChEBI" id="CHEBI:62899"/>
    </ligand>
</feature>
<keyword evidence="3 9" id="KW-0479">Metal-binding</keyword>
<dbReference type="Pfam" id="PF02581">
    <property type="entry name" value="TMP-TENI"/>
    <property type="match status" value="1"/>
</dbReference>
<dbReference type="GO" id="GO:0009229">
    <property type="term" value="P:thiamine diphosphate biosynthetic process"/>
    <property type="evidence" value="ECO:0007669"/>
    <property type="project" value="UniProtKB-UniRule"/>
</dbReference>
<evidence type="ECO:0000256" key="2">
    <source>
        <dbReference type="ARBA" id="ARBA00022679"/>
    </source>
</evidence>
<comment type="similarity">
    <text evidence="9">Belongs to the thiamine-phosphate synthase family.</text>
</comment>
<dbReference type="GO" id="GO:0009228">
    <property type="term" value="P:thiamine biosynthetic process"/>
    <property type="evidence" value="ECO:0007669"/>
    <property type="project" value="UniProtKB-KW"/>
</dbReference>
<feature type="binding site" evidence="9">
    <location>
        <begin position="38"/>
        <end position="42"/>
    </location>
    <ligand>
        <name>4-amino-2-methyl-5-(diphosphooxymethyl)pyrimidine</name>
        <dbReference type="ChEBI" id="CHEBI:57841"/>
    </ligand>
</feature>
<evidence type="ECO:0000256" key="7">
    <source>
        <dbReference type="ARBA" id="ARBA00047851"/>
    </source>
</evidence>